<name>A0ABW6WVD0_9ACTN</name>
<gene>
    <name evidence="5" type="ORF">ACFY35_42650</name>
</gene>
<keyword evidence="6" id="KW-1185">Reference proteome</keyword>
<dbReference type="InterPro" id="IPR000639">
    <property type="entry name" value="Epox_hydrolase-like"/>
</dbReference>
<dbReference type="GO" id="GO:0016787">
    <property type="term" value="F:hydrolase activity"/>
    <property type="evidence" value="ECO:0007669"/>
    <property type="project" value="UniProtKB-KW"/>
</dbReference>
<dbReference type="InterPro" id="IPR029058">
    <property type="entry name" value="AB_hydrolase_fold"/>
</dbReference>
<evidence type="ECO:0000313" key="6">
    <source>
        <dbReference type="Proteomes" id="UP001602245"/>
    </source>
</evidence>
<dbReference type="PANTHER" id="PTHR21661:SF35">
    <property type="entry name" value="EPOXIDE HYDROLASE"/>
    <property type="match status" value="1"/>
</dbReference>
<proteinExistence type="inferred from homology"/>
<protein>
    <submittedName>
        <fullName evidence="5">Epoxide hydrolase family protein</fullName>
        <ecNumber evidence="5">3.-.-.-</ecNumber>
    </submittedName>
</protein>
<keyword evidence="3 5" id="KW-0378">Hydrolase</keyword>
<evidence type="ECO:0000256" key="2">
    <source>
        <dbReference type="ARBA" id="ARBA00022797"/>
    </source>
</evidence>
<dbReference type="EC" id="3.-.-.-" evidence="5"/>
<reference evidence="5 6" key="1">
    <citation type="submission" date="2024-10" db="EMBL/GenBank/DDBJ databases">
        <title>The Natural Products Discovery Center: Release of the First 8490 Sequenced Strains for Exploring Actinobacteria Biosynthetic Diversity.</title>
        <authorList>
            <person name="Kalkreuter E."/>
            <person name="Kautsar S.A."/>
            <person name="Yang D."/>
            <person name="Bader C.D."/>
            <person name="Teijaro C.N."/>
            <person name="Fluegel L."/>
            <person name="Davis C.M."/>
            <person name="Simpson J.R."/>
            <person name="Lauterbach L."/>
            <person name="Steele A.D."/>
            <person name="Gui C."/>
            <person name="Meng S."/>
            <person name="Li G."/>
            <person name="Viehrig K."/>
            <person name="Ye F."/>
            <person name="Su P."/>
            <person name="Kiefer A.F."/>
            <person name="Nichols A."/>
            <person name="Cepeda A.J."/>
            <person name="Yan W."/>
            <person name="Fan B."/>
            <person name="Jiang Y."/>
            <person name="Adhikari A."/>
            <person name="Zheng C.-J."/>
            <person name="Schuster L."/>
            <person name="Cowan T.M."/>
            <person name="Smanski M.J."/>
            <person name="Chevrette M.G."/>
            <person name="De Carvalho L.P.S."/>
            <person name="Shen B."/>
        </authorList>
    </citation>
    <scope>NUCLEOTIDE SEQUENCE [LARGE SCALE GENOMIC DNA]</scope>
    <source>
        <strain evidence="5 6">NPDC000087</strain>
    </source>
</reference>
<evidence type="ECO:0000256" key="3">
    <source>
        <dbReference type="ARBA" id="ARBA00022801"/>
    </source>
</evidence>
<dbReference type="InterPro" id="IPR016292">
    <property type="entry name" value="Epoxide_hydrolase"/>
</dbReference>
<evidence type="ECO:0000313" key="5">
    <source>
        <dbReference type="EMBL" id="MFF5296176.1"/>
    </source>
</evidence>
<dbReference type="SUPFAM" id="SSF53474">
    <property type="entry name" value="alpha/beta-Hydrolases"/>
    <property type="match status" value="1"/>
</dbReference>
<keyword evidence="2" id="KW-0058">Aromatic hydrocarbons catabolism</keyword>
<organism evidence="5 6">
    <name type="scientific">Paractinoplanes globisporus</name>
    <dbReference type="NCBI Taxonomy" id="113565"/>
    <lineage>
        <taxon>Bacteria</taxon>
        <taxon>Bacillati</taxon>
        <taxon>Actinomycetota</taxon>
        <taxon>Actinomycetes</taxon>
        <taxon>Micromonosporales</taxon>
        <taxon>Micromonosporaceae</taxon>
        <taxon>Paractinoplanes</taxon>
    </lineage>
</organism>
<dbReference type="InterPro" id="IPR010497">
    <property type="entry name" value="Epoxide_hydro_N"/>
</dbReference>
<sequence>MSILPFRIEIPSSDVARLRDQLAAARWPVFSDSSAGFRGISDARLRALAARWQGFDWPAAEARLNSYPQFTTVIDGQTVHFLHVRSARDDAPALILTHGYPSSPAEFLGLLPLLDDFHLVVPSLPGYAFSTPLSSPGWTMTRTARAWVELMERLGYDRYGVHGGDIGAGVSGGVASLAPSHVTGVHVVADPMTAAATATFLPGMADRLDANDPVDKLILDRMEAFRREGSGYLAIQQSRPQTISYGLTDSPLFQLAWIAEKFDEWTRLPFDDDQLLTTVSLYWFTASGGTAAHTLYDQAHSMDWGGPVTVPQAFAVFGADETVRRLVPAPASARWTEFPAGGHFPAMEAPAELASDLRAFFGAL</sequence>
<dbReference type="Gene3D" id="3.40.50.1820">
    <property type="entry name" value="alpha/beta hydrolase"/>
    <property type="match status" value="1"/>
</dbReference>
<accession>A0ABW6WVD0</accession>
<dbReference type="Proteomes" id="UP001602245">
    <property type="component" value="Unassembled WGS sequence"/>
</dbReference>
<evidence type="ECO:0000256" key="1">
    <source>
        <dbReference type="ARBA" id="ARBA00010088"/>
    </source>
</evidence>
<evidence type="ECO:0000259" key="4">
    <source>
        <dbReference type="Pfam" id="PF06441"/>
    </source>
</evidence>
<dbReference type="Pfam" id="PF06441">
    <property type="entry name" value="EHN"/>
    <property type="match status" value="1"/>
</dbReference>
<comment type="caution">
    <text evidence="5">The sequence shown here is derived from an EMBL/GenBank/DDBJ whole genome shotgun (WGS) entry which is preliminary data.</text>
</comment>
<dbReference type="PRINTS" id="PR00412">
    <property type="entry name" value="EPOXHYDRLASE"/>
</dbReference>
<dbReference type="EMBL" id="JBIAZU010000008">
    <property type="protein sequence ID" value="MFF5296176.1"/>
    <property type="molecule type" value="Genomic_DNA"/>
</dbReference>
<comment type="similarity">
    <text evidence="1">Belongs to the peptidase S33 family.</text>
</comment>
<dbReference type="PANTHER" id="PTHR21661">
    <property type="entry name" value="EPOXIDE HYDROLASE 1-RELATED"/>
    <property type="match status" value="1"/>
</dbReference>
<dbReference type="PIRSF" id="PIRSF001112">
    <property type="entry name" value="Epoxide_hydrolase"/>
    <property type="match status" value="1"/>
</dbReference>
<dbReference type="RefSeq" id="WP_020516384.1">
    <property type="nucleotide sequence ID" value="NZ_JBIAZU010000008.1"/>
</dbReference>
<feature type="domain" description="Epoxide hydrolase N-terminal" evidence="4">
    <location>
        <begin position="4"/>
        <end position="107"/>
    </location>
</feature>